<evidence type="ECO:0000313" key="2">
    <source>
        <dbReference type="EMBL" id="GAH25274.1"/>
    </source>
</evidence>
<accession>X1F799</accession>
<organism evidence="2">
    <name type="scientific">marine sediment metagenome</name>
    <dbReference type="NCBI Taxonomy" id="412755"/>
    <lineage>
        <taxon>unclassified sequences</taxon>
        <taxon>metagenomes</taxon>
        <taxon>ecological metagenomes</taxon>
    </lineage>
</organism>
<dbReference type="SUPFAM" id="SSF52949">
    <property type="entry name" value="Macro domain-like"/>
    <property type="match status" value="1"/>
</dbReference>
<sequence length="182" mass="19682">MSFKYKIGNSILELIAGDITVQDTEAIVNAANKQLSPGGGVSGAIHRAAGPELWEECKTLEGCQTGEAKLSRGYNLKAKYVIHTVGPVYSSSKSDPEDLRDCYKNSLLLASRNKIKSVSFPSISTGIFSYPVKWSINVSFFKSLIICCALIISELSLNSTVQPNIPSFITPTGEIFINEGTL</sequence>
<comment type="caution">
    <text evidence="2">The sequence shown here is derived from an EMBL/GenBank/DDBJ whole genome shotgun (WGS) entry which is preliminary data.</text>
</comment>
<proteinExistence type="predicted"/>
<gene>
    <name evidence="2" type="ORF">S03H2_07681</name>
</gene>
<evidence type="ECO:0000259" key="1">
    <source>
        <dbReference type="PROSITE" id="PS51154"/>
    </source>
</evidence>
<dbReference type="Pfam" id="PF01661">
    <property type="entry name" value="Macro"/>
    <property type="match status" value="1"/>
</dbReference>
<dbReference type="InterPro" id="IPR043472">
    <property type="entry name" value="Macro_dom-like"/>
</dbReference>
<dbReference type="AlphaFoldDB" id="X1F799"/>
<dbReference type="PANTHER" id="PTHR11106">
    <property type="entry name" value="GANGLIOSIDE INDUCED DIFFERENTIATION ASSOCIATED PROTEIN 2-RELATED"/>
    <property type="match status" value="1"/>
</dbReference>
<feature type="domain" description="Macro" evidence="1">
    <location>
        <begin position="1"/>
        <end position="182"/>
    </location>
</feature>
<dbReference type="PROSITE" id="PS51154">
    <property type="entry name" value="MACRO"/>
    <property type="match status" value="1"/>
</dbReference>
<dbReference type="Gene3D" id="3.40.220.10">
    <property type="entry name" value="Leucine Aminopeptidase, subunit E, domain 1"/>
    <property type="match status" value="1"/>
</dbReference>
<name>X1F799_9ZZZZ</name>
<dbReference type="PANTHER" id="PTHR11106:SF27">
    <property type="entry name" value="MACRO DOMAIN-CONTAINING PROTEIN"/>
    <property type="match status" value="1"/>
</dbReference>
<reference evidence="2" key="1">
    <citation type="journal article" date="2014" name="Front. Microbiol.">
        <title>High frequency of phylogenetically diverse reductive dehalogenase-homologous genes in deep subseafloor sedimentary metagenomes.</title>
        <authorList>
            <person name="Kawai M."/>
            <person name="Futagami T."/>
            <person name="Toyoda A."/>
            <person name="Takaki Y."/>
            <person name="Nishi S."/>
            <person name="Hori S."/>
            <person name="Arai W."/>
            <person name="Tsubouchi T."/>
            <person name="Morono Y."/>
            <person name="Uchiyama I."/>
            <person name="Ito T."/>
            <person name="Fujiyama A."/>
            <person name="Inagaki F."/>
            <person name="Takami H."/>
        </authorList>
    </citation>
    <scope>NUCLEOTIDE SEQUENCE</scope>
    <source>
        <strain evidence="2">Expedition CK06-06</strain>
    </source>
</reference>
<dbReference type="InterPro" id="IPR002589">
    <property type="entry name" value="Macro_dom"/>
</dbReference>
<protein>
    <recommendedName>
        <fullName evidence="1">Macro domain-containing protein</fullName>
    </recommendedName>
</protein>
<dbReference type="SMART" id="SM00506">
    <property type="entry name" value="A1pp"/>
    <property type="match status" value="1"/>
</dbReference>
<dbReference type="EMBL" id="BARU01003590">
    <property type="protein sequence ID" value="GAH25274.1"/>
    <property type="molecule type" value="Genomic_DNA"/>
</dbReference>